<feature type="transmembrane region" description="Helical" evidence="2">
    <location>
        <begin position="662"/>
        <end position="681"/>
    </location>
</feature>
<dbReference type="CDD" id="cd06170">
    <property type="entry name" value="LuxR_C_like"/>
    <property type="match status" value="2"/>
</dbReference>
<dbReference type="RefSeq" id="WP_289827690.1">
    <property type="nucleotide sequence ID" value="NZ_JAUEIR010000010.1"/>
</dbReference>
<dbReference type="PROSITE" id="PS50043">
    <property type="entry name" value="HTH_LUXR_2"/>
    <property type="match status" value="1"/>
</dbReference>
<dbReference type="GO" id="GO:0003677">
    <property type="term" value="F:DNA binding"/>
    <property type="evidence" value="ECO:0007669"/>
    <property type="project" value="UniProtKB-KW"/>
</dbReference>
<proteinExistence type="predicted"/>
<feature type="transmembrane region" description="Helical" evidence="2">
    <location>
        <begin position="142"/>
        <end position="160"/>
    </location>
</feature>
<dbReference type="GO" id="GO:0006355">
    <property type="term" value="P:regulation of DNA-templated transcription"/>
    <property type="evidence" value="ECO:0007669"/>
    <property type="project" value="InterPro"/>
</dbReference>
<feature type="domain" description="HTH luxR-type" evidence="3">
    <location>
        <begin position="935"/>
        <end position="1000"/>
    </location>
</feature>
<dbReference type="InterPro" id="IPR016032">
    <property type="entry name" value="Sig_transdc_resp-reg_C-effctor"/>
</dbReference>
<keyword evidence="2" id="KW-0472">Membrane</keyword>
<dbReference type="AlphaFoldDB" id="A0AAW7JX77"/>
<evidence type="ECO:0000259" key="3">
    <source>
        <dbReference type="PROSITE" id="PS50043"/>
    </source>
</evidence>
<feature type="transmembrane region" description="Helical" evidence="2">
    <location>
        <begin position="865"/>
        <end position="890"/>
    </location>
</feature>
<dbReference type="EMBL" id="JAUEIR010000010">
    <property type="protein sequence ID" value="MDN0070201.1"/>
    <property type="molecule type" value="Genomic_DNA"/>
</dbReference>
<keyword evidence="2" id="KW-0812">Transmembrane</keyword>
<feature type="transmembrane region" description="Helical" evidence="2">
    <location>
        <begin position="294"/>
        <end position="313"/>
    </location>
</feature>
<feature type="transmembrane region" description="Helical" evidence="2">
    <location>
        <begin position="806"/>
        <end position="826"/>
    </location>
</feature>
<accession>A0AAW7JX77</accession>
<protein>
    <submittedName>
        <fullName evidence="4">LuxR C-terminal-related transcriptional regulator</fullName>
    </submittedName>
</protein>
<dbReference type="Proteomes" id="UP001168505">
    <property type="component" value="Unassembled WGS sequence"/>
</dbReference>
<evidence type="ECO:0000256" key="2">
    <source>
        <dbReference type="SAM" id="Phobius"/>
    </source>
</evidence>
<feature type="transmembrane region" description="Helical" evidence="2">
    <location>
        <begin position="325"/>
        <end position="347"/>
    </location>
</feature>
<reference evidence="4" key="1">
    <citation type="submission" date="2023-06" db="EMBL/GenBank/DDBJ databases">
        <authorList>
            <person name="Zeman M."/>
            <person name="Kubasova T."/>
            <person name="Jahodarova E."/>
            <person name="Nykrynova M."/>
            <person name="Rychlik I."/>
        </authorList>
    </citation>
    <scope>NUCLEOTIDE SEQUENCE</scope>
    <source>
        <strain evidence="4">15_COKtk</strain>
    </source>
</reference>
<dbReference type="PANTHER" id="PTHR43214">
    <property type="entry name" value="TWO-COMPONENT RESPONSE REGULATOR"/>
    <property type="match status" value="1"/>
</dbReference>
<evidence type="ECO:0000256" key="1">
    <source>
        <dbReference type="ARBA" id="ARBA00023125"/>
    </source>
</evidence>
<organism evidence="4 5">
    <name type="scientific">Collinsella ihumii</name>
    <dbReference type="NCBI Taxonomy" id="1720204"/>
    <lineage>
        <taxon>Bacteria</taxon>
        <taxon>Bacillati</taxon>
        <taxon>Actinomycetota</taxon>
        <taxon>Coriobacteriia</taxon>
        <taxon>Coriobacteriales</taxon>
        <taxon>Coriobacteriaceae</taxon>
        <taxon>Collinsella</taxon>
    </lineage>
</organism>
<dbReference type="SMART" id="SM00421">
    <property type="entry name" value="HTH_LUXR"/>
    <property type="match status" value="2"/>
</dbReference>
<feature type="transmembrane region" description="Helical" evidence="2">
    <location>
        <begin position="508"/>
        <end position="527"/>
    </location>
</feature>
<feature type="transmembrane region" description="Helical" evidence="2">
    <location>
        <begin position="747"/>
        <end position="768"/>
    </location>
</feature>
<comment type="caution">
    <text evidence="4">The sequence shown here is derived from an EMBL/GenBank/DDBJ whole genome shotgun (WGS) entry which is preliminary data.</text>
</comment>
<evidence type="ECO:0000313" key="4">
    <source>
        <dbReference type="EMBL" id="MDN0070201.1"/>
    </source>
</evidence>
<feature type="transmembrane region" description="Helical" evidence="2">
    <location>
        <begin position="353"/>
        <end position="372"/>
    </location>
</feature>
<name>A0AAW7JX77_9ACTN</name>
<feature type="transmembrane region" description="Helical" evidence="2">
    <location>
        <begin position="586"/>
        <end position="606"/>
    </location>
</feature>
<keyword evidence="2" id="KW-1133">Transmembrane helix</keyword>
<feature type="transmembrane region" description="Helical" evidence="2">
    <location>
        <begin position="687"/>
        <end position="707"/>
    </location>
</feature>
<reference evidence="4" key="2">
    <citation type="submission" date="2023-08" db="EMBL/GenBank/DDBJ databases">
        <title>Identification and characterization of horizontal gene transfer across gut microbiota members of farm animals based on homology search.</title>
        <authorList>
            <person name="Schwarzerova J."/>
            <person name="Nykrynova M."/>
            <person name="Jureckova K."/>
            <person name="Cejkova D."/>
            <person name="Rychlik I."/>
        </authorList>
    </citation>
    <scope>NUCLEOTIDE SEQUENCE</scope>
    <source>
        <strain evidence="4">15_COKtk</strain>
    </source>
</reference>
<feature type="transmembrane region" description="Helical" evidence="2">
    <location>
        <begin position="238"/>
        <end position="256"/>
    </location>
</feature>
<evidence type="ECO:0000313" key="5">
    <source>
        <dbReference type="Proteomes" id="UP001168505"/>
    </source>
</evidence>
<dbReference type="InterPro" id="IPR000792">
    <property type="entry name" value="Tscrpt_reg_LuxR_C"/>
</dbReference>
<feature type="transmembrane region" description="Helical" evidence="2">
    <location>
        <begin position="626"/>
        <end position="650"/>
    </location>
</feature>
<feature type="transmembrane region" description="Helical" evidence="2">
    <location>
        <begin position="268"/>
        <end position="288"/>
    </location>
</feature>
<dbReference type="SUPFAM" id="SSF46894">
    <property type="entry name" value="C-terminal effector domain of the bipartite response regulators"/>
    <property type="match status" value="2"/>
</dbReference>
<dbReference type="InterPro" id="IPR039420">
    <property type="entry name" value="WalR-like"/>
</dbReference>
<keyword evidence="1" id="KW-0238">DNA-binding</keyword>
<feature type="transmembrane region" description="Helical" evidence="2">
    <location>
        <begin position="112"/>
        <end position="135"/>
    </location>
</feature>
<feature type="transmembrane region" description="Helical" evidence="2">
    <location>
        <begin position="18"/>
        <end position="37"/>
    </location>
</feature>
<dbReference type="Pfam" id="PF00196">
    <property type="entry name" value="GerE"/>
    <property type="match status" value="2"/>
</dbReference>
<feature type="transmembrane region" description="Helical" evidence="2">
    <location>
        <begin position="774"/>
        <end position="794"/>
    </location>
</feature>
<feature type="transmembrane region" description="Helical" evidence="2">
    <location>
        <begin position="57"/>
        <end position="75"/>
    </location>
</feature>
<gene>
    <name evidence="4" type="ORF">QVN40_10900</name>
</gene>
<feature type="transmembrane region" description="Helical" evidence="2">
    <location>
        <begin position="87"/>
        <end position="106"/>
    </location>
</feature>
<dbReference type="InterPro" id="IPR036388">
    <property type="entry name" value="WH-like_DNA-bd_sf"/>
</dbReference>
<feature type="transmembrane region" description="Helical" evidence="2">
    <location>
        <begin position="547"/>
        <end position="566"/>
    </location>
</feature>
<dbReference type="Gene3D" id="1.10.10.10">
    <property type="entry name" value="Winged helix-like DNA-binding domain superfamily/Winged helix DNA-binding domain"/>
    <property type="match status" value="2"/>
</dbReference>
<feature type="transmembrane region" description="Helical" evidence="2">
    <location>
        <begin position="832"/>
        <end position="853"/>
    </location>
</feature>
<feature type="transmembrane region" description="Helical" evidence="2">
    <location>
        <begin position="896"/>
        <end position="916"/>
    </location>
</feature>
<sequence length="1005" mass="106767">MRTIRAVSPKLSNVPDAVYLALAVGYLAQVCVGLVNLSGQDLFLSGFVAWSIDLDFPAYHVVVRLTALLVCTLWWRSYRVRTWGSASATRLFVYVLLSAAHIGSALTAACCMVAVTGILRVLTLGVLVCDVVTIAKGRGPRFLMTAATTLFIGLFVLLLLGGMSAYYVVGFGFACRAISIGAGRRRAQPLDGQIRYVLHVPDIMLRSLPLLMLCAAYGEVAHAVNATAQMPWGAESHPYLFIVLRALLVVMPMTLSSRYWHVEVDGASVLRTFCCVAVWTFGIEVARFCGGHDAALVHAALSLVTVAMMRLAVHGESDGIDAPAVARALILLPVYSVAAMLLTSALYAATTRDILSCGIVFLALYAIGMLALRRRSDGCVDDPDHVEGTAGPDGEGADGSRVQWMRENWALSSGEARVLSCIGDGQSLAATARSLGLAKSTVASYASRAYVKLGVKNRAEAIDKMTRDIPQDAVSLYIEDRTPEWHKGASKNLVSPRETLVPENTTRVGQALSAAAVIALAVSWLAAAMRVVSLQGASYFRAIAEQVPVGLMLLVIACSIFGRDFVSAKRAGGKIITGDSAGRFRLMGCFGCCLLLCLVVWVLLLPEDRPLDTQDAVRNLFDISHVRSGISLLAALVSIALIGFHATFVIRTNALVLRHACWAWIASIPSAFIALLIAGALGASDMFVSVACIALSGMCSIAARLIACGGIDSVQGGIDCADKTASPTGSMPCRLTEWKRIDALRQFALLACGMWEGCVGLAIARGGVPFRSDIGSLLVACVIGLMTRIVMLLLQGRLAQTSLLRTRPALVSLLAVPCALIFLGASGGFIDAFGWGIISIAMMGAVLQGALAFESMPQGAGRAVMLPMLIPLLVGVAASPFATLVLGWFAGSAGNAVYVLFSLAVPMGCWALVSLLREEGVRSDLVRRGRAALVEIAQQAGLSRAEAEVAVSYASGARTNDIASDRFVSRNTVKSQLRSAYRTLGVHSRNQLAEALLYMVEQGRR</sequence>